<dbReference type="Proteomes" id="UP000198855">
    <property type="component" value="Unassembled WGS sequence"/>
</dbReference>
<feature type="transmembrane region" description="Helical" evidence="1">
    <location>
        <begin position="46"/>
        <end position="66"/>
    </location>
</feature>
<evidence type="ECO:0000256" key="1">
    <source>
        <dbReference type="SAM" id="Phobius"/>
    </source>
</evidence>
<name>A0A1I2HBS0_9BACL</name>
<dbReference type="RefSeq" id="WP_175533053.1">
    <property type="nucleotide sequence ID" value="NZ_FOMT01000007.1"/>
</dbReference>
<evidence type="ECO:0000259" key="2">
    <source>
        <dbReference type="Pfam" id="PF03703"/>
    </source>
</evidence>
<keyword evidence="1" id="KW-0812">Transmembrane</keyword>
<keyword evidence="1" id="KW-0472">Membrane</keyword>
<evidence type="ECO:0000313" key="4">
    <source>
        <dbReference type="Proteomes" id="UP000198855"/>
    </source>
</evidence>
<accession>A0A1I2HBS0</accession>
<keyword evidence="4" id="KW-1185">Reference proteome</keyword>
<dbReference type="EMBL" id="FOMT01000007">
    <property type="protein sequence ID" value="SFF27695.1"/>
    <property type="molecule type" value="Genomic_DNA"/>
</dbReference>
<dbReference type="InterPro" id="IPR014529">
    <property type="entry name" value="UCP026631"/>
</dbReference>
<feature type="transmembrane region" description="Helical" evidence="1">
    <location>
        <begin position="390"/>
        <end position="413"/>
    </location>
</feature>
<gene>
    <name evidence="3" type="ORF">SAMN05216378_5734</name>
</gene>
<feature type="transmembrane region" description="Helical" evidence="1">
    <location>
        <begin position="12"/>
        <end position="34"/>
    </location>
</feature>
<sequence length="493" mass="55514">MIKRHKPRRLHPIYMLFPLFNTIKGLLPLIIITLLQGVKWSELNGYIYLGILAGVTLLLFLGLLGWRKFSFTVEEDRIVIRKGILFRDEKTIYFGRIHSVNLEQPLLQRLLGVTQVKIETPGGNKKAEGVLAALTDKDARQLQKLMLTPVELQSEADAAPEGDEAAEDRSPSQVRAMPRLQLHAGQLLLAAATSLNFGLVAAFIAGIVSLADDFINELAPNLYSTLYEESTSVDPSYAVIAVIAVCGLAFAWLLSLVLYVIKFSGFTADKQDEQISISYGLLEKKVHHFDARKVQAVIVQEGLLHQWIGYAQIQLQVVSSDKTERLMLHPFMPATSLDSVMACFVPQFTAAKIKAAAPKRAYFDYVWKGLLAVSLLCAVLIYFFHNVGLWSLLLLPIAAAWSWSCLSAAGMNLEHGQLTLRKRVLTRITYYMRRPQIVSMTAKRTRRQQKRRLLSISAHVLGSLQAYKVACLEREDVERVWHWYSHNRTGNKK</sequence>
<dbReference type="STRING" id="1045775.SAMN05216378_5734"/>
<dbReference type="AlphaFoldDB" id="A0A1I2HBS0"/>
<reference evidence="4" key="1">
    <citation type="submission" date="2016-10" db="EMBL/GenBank/DDBJ databases">
        <authorList>
            <person name="Varghese N."/>
            <person name="Submissions S."/>
        </authorList>
    </citation>
    <scope>NUCLEOTIDE SEQUENCE [LARGE SCALE GENOMIC DNA]</scope>
    <source>
        <strain evidence="4">CGMCC 1.10784</strain>
    </source>
</reference>
<keyword evidence="1" id="KW-1133">Transmembrane helix</keyword>
<dbReference type="InterPro" id="IPR005182">
    <property type="entry name" value="YdbS-like_PH"/>
</dbReference>
<organism evidence="3 4">
    <name type="scientific">Paenibacillus catalpae</name>
    <dbReference type="NCBI Taxonomy" id="1045775"/>
    <lineage>
        <taxon>Bacteria</taxon>
        <taxon>Bacillati</taxon>
        <taxon>Bacillota</taxon>
        <taxon>Bacilli</taxon>
        <taxon>Bacillales</taxon>
        <taxon>Paenibacillaceae</taxon>
        <taxon>Paenibacillus</taxon>
    </lineage>
</organism>
<protein>
    <submittedName>
        <fullName evidence="3">Putative membrane protein</fullName>
    </submittedName>
</protein>
<evidence type="ECO:0000313" key="3">
    <source>
        <dbReference type="EMBL" id="SFF27695.1"/>
    </source>
</evidence>
<dbReference type="PANTHER" id="PTHR34473">
    <property type="entry name" value="UPF0699 TRANSMEMBRANE PROTEIN YDBS"/>
    <property type="match status" value="1"/>
</dbReference>
<feature type="transmembrane region" description="Helical" evidence="1">
    <location>
        <begin position="365"/>
        <end position="384"/>
    </location>
</feature>
<feature type="domain" description="YdbS-like PH" evidence="2">
    <location>
        <begin position="271"/>
        <end position="328"/>
    </location>
</feature>
<dbReference type="PIRSF" id="PIRSF026631">
    <property type="entry name" value="UCP026631"/>
    <property type="match status" value="1"/>
</dbReference>
<dbReference type="Pfam" id="PF03703">
    <property type="entry name" value="bPH_2"/>
    <property type="match status" value="2"/>
</dbReference>
<proteinExistence type="predicted"/>
<feature type="domain" description="YdbS-like PH" evidence="2">
    <location>
        <begin position="66"/>
        <end position="144"/>
    </location>
</feature>
<feature type="transmembrane region" description="Helical" evidence="1">
    <location>
        <begin position="237"/>
        <end position="261"/>
    </location>
</feature>
<dbReference type="PANTHER" id="PTHR34473:SF2">
    <property type="entry name" value="UPF0699 TRANSMEMBRANE PROTEIN YDBT"/>
    <property type="match status" value="1"/>
</dbReference>
<feature type="transmembrane region" description="Helical" evidence="1">
    <location>
        <begin position="187"/>
        <end position="211"/>
    </location>
</feature>